<evidence type="ECO:0000313" key="2">
    <source>
        <dbReference type="EMBL" id="CEG35536.1"/>
    </source>
</evidence>
<dbReference type="RefSeq" id="XP_024571905.1">
    <property type="nucleotide sequence ID" value="XM_024725270.1"/>
</dbReference>
<sequence>MIFVWRPQEDAATPAIPISSFCAGYLHLAEAGRDESVADLSRTQYLGPNKGNKRGRRGVRTLKGSEAPL</sequence>
<organism evidence="2 3">
    <name type="scientific">Plasmopara halstedii</name>
    <name type="common">Downy mildew of sunflower</name>
    <dbReference type="NCBI Taxonomy" id="4781"/>
    <lineage>
        <taxon>Eukaryota</taxon>
        <taxon>Sar</taxon>
        <taxon>Stramenopiles</taxon>
        <taxon>Oomycota</taxon>
        <taxon>Peronosporomycetes</taxon>
        <taxon>Peronosporales</taxon>
        <taxon>Peronosporaceae</taxon>
        <taxon>Plasmopara</taxon>
    </lineage>
</organism>
<dbReference type="AlphaFoldDB" id="A0A0P1A5T4"/>
<feature type="region of interest" description="Disordered" evidence="1">
    <location>
        <begin position="42"/>
        <end position="69"/>
    </location>
</feature>
<dbReference type="Proteomes" id="UP000054928">
    <property type="component" value="Unassembled WGS sequence"/>
</dbReference>
<evidence type="ECO:0000256" key="1">
    <source>
        <dbReference type="SAM" id="MobiDB-lite"/>
    </source>
</evidence>
<keyword evidence="3" id="KW-1185">Reference proteome</keyword>
<accession>A0A0P1A5T4</accession>
<reference evidence="3" key="1">
    <citation type="submission" date="2014-09" db="EMBL/GenBank/DDBJ databases">
        <authorList>
            <person name="Sharma Rahul"/>
            <person name="Thines Marco"/>
        </authorList>
    </citation>
    <scope>NUCLEOTIDE SEQUENCE [LARGE SCALE GENOMIC DNA]</scope>
</reference>
<name>A0A0P1A5T4_PLAHL</name>
<feature type="compositionally biased region" description="Basic residues" evidence="1">
    <location>
        <begin position="51"/>
        <end position="60"/>
    </location>
</feature>
<dbReference type="EMBL" id="CCYD01000053">
    <property type="protein sequence ID" value="CEG35536.1"/>
    <property type="molecule type" value="Genomic_DNA"/>
</dbReference>
<proteinExistence type="predicted"/>
<protein>
    <submittedName>
        <fullName evidence="2">Uncharacterized protein</fullName>
    </submittedName>
</protein>
<dbReference type="GeneID" id="36406468"/>
<evidence type="ECO:0000313" key="3">
    <source>
        <dbReference type="Proteomes" id="UP000054928"/>
    </source>
</evidence>